<dbReference type="GO" id="GO:0004180">
    <property type="term" value="F:carboxypeptidase activity"/>
    <property type="evidence" value="ECO:0007669"/>
    <property type="project" value="UniProtKB-KW"/>
</dbReference>
<dbReference type="PANTHER" id="PTHR30023">
    <property type="entry name" value="D-ALANYL-D-ALANINE CARBOXYPEPTIDASE"/>
    <property type="match status" value="1"/>
</dbReference>
<evidence type="ECO:0000256" key="2">
    <source>
        <dbReference type="ARBA" id="ARBA00022801"/>
    </source>
</evidence>
<gene>
    <name evidence="4" type="primary">dacB_2</name>
    <name evidence="4" type="ORF">GCM10023188_39630</name>
</gene>
<evidence type="ECO:0000313" key="5">
    <source>
        <dbReference type="Proteomes" id="UP001500552"/>
    </source>
</evidence>
<feature type="signal peptide" evidence="3">
    <location>
        <begin position="1"/>
        <end position="23"/>
    </location>
</feature>
<feature type="chain" id="PRO_5045632589" evidence="3">
    <location>
        <begin position="24"/>
        <end position="465"/>
    </location>
</feature>
<dbReference type="InterPro" id="IPR012338">
    <property type="entry name" value="Beta-lactam/transpept-like"/>
</dbReference>
<name>A0ABP8M1N0_9BACT</name>
<dbReference type="PRINTS" id="PR00922">
    <property type="entry name" value="DADACBPTASE3"/>
</dbReference>
<dbReference type="PANTHER" id="PTHR30023:SF0">
    <property type="entry name" value="PENICILLIN-SENSITIVE CARBOXYPEPTIDASE A"/>
    <property type="match status" value="1"/>
</dbReference>
<keyword evidence="5" id="KW-1185">Reference proteome</keyword>
<accession>A0ABP8M1N0</accession>
<dbReference type="SUPFAM" id="SSF56601">
    <property type="entry name" value="beta-lactamase/transpeptidase-like"/>
    <property type="match status" value="1"/>
</dbReference>
<dbReference type="RefSeq" id="WP_345161594.1">
    <property type="nucleotide sequence ID" value="NZ_BAABHC010000029.1"/>
</dbReference>
<comment type="similarity">
    <text evidence="1">Belongs to the peptidase S13 family.</text>
</comment>
<evidence type="ECO:0000256" key="3">
    <source>
        <dbReference type="SAM" id="SignalP"/>
    </source>
</evidence>
<keyword evidence="4" id="KW-0121">Carboxypeptidase</keyword>
<proteinExistence type="inferred from homology"/>
<dbReference type="EMBL" id="BAABHC010000029">
    <property type="protein sequence ID" value="GAA4441284.1"/>
    <property type="molecule type" value="Genomic_DNA"/>
</dbReference>
<dbReference type="Proteomes" id="UP001500552">
    <property type="component" value="Unassembled WGS sequence"/>
</dbReference>
<dbReference type="Pfam" id="PF02113">
    <property type="entry name" value="Peptidase_S13"/>
    <property type="match status" value="1"/>
</dbReference>
<dbReference type="Gene3D" id="3.40.710.10">
    <property type="entry name" value="DD-peptidase/beta-lactamase superfamily"/>
    <property type="match status" value="2"/>
</dbReference>
<comment type="caution">
    <text evidence="4">The sequence shown here is derived from an EMBL/GenBank/DDBJ whole genome shotgun (WGS) entry which is preliminary data.</text>
</comment>
<evidence type="ECO:0000256" key="1">
    <source>
        <dbReference type="ARBA" id="ARBA00006096"/>
    </source>
</evidence>
<keyword evidence="4" id="KW-0645">Protease</keyword>
<dbReference type="InterPro" id="IPR000667">
    <property type="entry name" value="Peptidase_S13"/>
</dbReference>
<keyword evidence="3" id="KW-0732">Signal</keyword>
<dbReference type="NCBIfam" id="TIGR00666">
    <property type="entry name" value="PBP4"/>
    <property type="match status" value="1"/>
</dbReference>
<keyword evidence="2" id="KW-0378">Hydrolase</keyword>
<protein>
    <submittedName>
        <fullName evidence="4">D-alanyl-D-alanine carboxypeptidase/D-alanyl-D-alanine-endopeptidase</fullName>
    </submittedName>
</protein>
<evidence type="ECO:0000313" key="4">
    <source>
        <dbReference type="EMBL" id="GAA4441284.1"/>
    </source>
</evidence>
<organism evidence="4 5">
    <name type="scientific">Pontibacter saemangeumensis</name>
    <dbReference type="NCBI Taxonomy" id="1084525"/>
    <lineage>
        <taxon>Bacteria</taxon>
        <taxon>Pseudomonadati</taxon>
        <taxon>Bacteroidota</taxon>
        <taxon>Cytophagia</taxon>
        <taxon>Cytophagales</taxon>
        <taxon>Hymenobacteraceae</taxon>
        <taxon>Pontibacter</taxon>
    </lineage>
</organism>
<sequence>MPQSALRGILLLYCLLGHSFVFAQTVSGKLATAFNSFQQDPQLRSGIASLYVVDAKTGEVVFGENAKTGLVPASTLKLVTSASAYELLGKGFRYKTGFASAKKGNEAALLVLPGGDPTLGSWRWGETKEASILNGLTQAMKTAGIKSLSAVVLENKGWEAGAIPDGWLWQDIGNYYGAGAAKLNWRENQFDVILKSGAKVGDPVTIVAIEPEISGYELQSALTSAASGTGDQAYIYFPLNGGAGTIRGTIPINQGRFSISGAMPDASRQFVSALQGALSKAGIQAPAKPLAQGALPSPAEGYTTFHTVTSPPLDSIIYWFNRKSVNLYGEALVRTIAYKSKGMATTEKGVEEIKALWKQKGIPETELNIVDGSGLSPLNRVTAHAQVSVLQYAKKQPWFGGFYASLPVFNGMKMKSGTMHGVKGYCGYYKGKDGREYAFSFLVNNYNGSEGALMKKMYAVLNALK</sequence>
<reference evidence="5" key="1">
    <citation type="journal article" date="2019" name="Int. J. Syst. Evol. Microbiol.">
        <title>The Global Catalogue of Microorganisms (GCM) 10K type strain sequencing project: providing services to taxonomists for standard genome sequencing and annotation.</title>
        <authorList>
            <consortium name="The Broad Institute Genomics Platform"/>
            <consortium name="The Broad Institute Genome Sequencing Center for Infectious Disease"/>
            <person name="Wu L."/>
            <person name="Ma J."/>
        </authorList>
    </citation>
    <scope>NUCLEOTIDE SEQUENCE [LARGE SCALE GENOMIC DNA]</scope>
    <source>
        <strain evidence="5">JCM 17926</strain>
    </source>
</reference>